<dbReference type="EMBL" id="JAVXUO010002481">
    <property type="protein sequence ID" value="KAK2972911.1"/>
    <property type="molecule type" value="Genomic_DNA"/>
</dbReference>
<gene>
    <name evidence="1" type="ORF">RJ640_026663</name>
</gene>
<keyword evidence="2" id="KW-1185">Reference proteome</keyword>
<dbReference type="InterPro" id="IPR036866">
    <property type="entry name" value="RibonucZ/Hydroxyglut_hydro"/>
</dbReference>
<dbReference type="InterPro" id="IPR050662">
    <property type="entry name" value="Sec-metab_biosynth-thioest"/>
</dbReference>
<dbReference type="Gene3D" id="3.60.15.10">
    <property type="entry name" value="Ribonuclease Z/Hydroxyacylglutathione hydrolase-like"/>
    <property type="match status" value="1"/>
</dbReference>
<organism evidence="1 2">
    <name type="scientific">Escallonia rubra</name>
    <dbReference type="NCBI Taxonomy" id="112253"/>
    <lineage>
        <taxon>Eukaryota</taxon>
        <taxon>Viridiplantae</taxon>
        <taxon>Streptophyta</taxon>
        <taxon>Embryophyta</taxon>
        <taxon>Tracheophyta</taxon>
        <taxon>Spermatophyta</taxon>
        <taxon>Magnoliopsida</taxon>
        <taxon>eudicotyledons</taxon>
        <taxon>Gunneridae</taxon>
        <taxon>Pentapetalae</taxon>
        <taxon>asterids</taxon>
        <taxon>campanulids</taxon>
        <taxon>Escalloniales</taxon>
        <taxon>Escalloniaceae</taxon>
        <taxon>Escallonia</taxon>
    </lineage>
</organism>
<evidence type="ECO:0008006" key="3">
    <source>
        <dbReference type="Google" id="ProtNLM"/>
    </source>
</evidence>
<dbReference type="PANTHER" id="PTHR23131">
    <property type="entry name" value="ENDORIBONUCLEASE LACTB2"/>
    <property type="match status" value="1"/>
</dbReference>
<dbReference type="GO" id="GO:0009536">
    <property type="term" value="C:plastid"/>
    <property type="evidence" value="ECO:0007669"/>
    <property type="project" value="TreeGrafter"/>
</dbReference>
<reference evidence="1" key="1">
    <citation type="submission" date="2022-12" db="EMBL/GenBank/DDBJ databases">
        <title>Draft genome assemblies for two species of Escallonia (Escalloniales).</title>
        <authorList>
            <person name="Chanderbali A."/>
            <person name="Dervinis C."/>
            <person name="Anghel I."/>
            <person name="Soltis D."/>
            <person name="Soltis P."/>
            <person name="Zapata F."/>
        </authorList>
    </citation>
    <scope>NUCLEOTIDE SEQUENCE</scope>
    <source>
        <strain evidence="1">UCBG92.1500</strain>
        <tissue evidence="1">Leaf</tissue>
    </source>
</reference>
<dbReference type="PANTHER" id="PTHR23131:SF0">
    <property type="entry name" value="ENDORIBONUCLEASE LACTB2"/>
    <property type="match status" value="1"/>
</dbReference>
<evidence type="ECO:0000313" key="2">
    <source>
        <dbReference type="Proteomes" id="UP001187471"/>
    </source>
</evidence>
<evidence type="ECO:0000313" key="1">
    <source>
        <dbReference type="EMBL" id="KAK2972911.1"/>
    </source>
</evidence>
<sequence>MATCKLAVIIKNPLNDDEFLLVKQSPPPKFGHEEYDSFVDSDLFDLPSTPLTPLQGQSQCPVAVEGQELCSHKLTLTDFDLNLAINQVLGQVGLGPASGVVWKFWKFVEEPEFGPGLPVQTVYITGKVGPINGSSKAHCKWMTNQSCLSCLLEVKPSSDRVGPLVVVGLLNDSPQSEKWIPPTLHVQEYPPGVKILPMGSRTAKPFRTTNLVVFAPGNATAITSDNCFVAHGDALIVDPGCRSEFHEELREIVAALPRKLVVFVTHHHRDHVDGMSLQNNKFLQILYIFNGHRQKCPASSQRKRQGKSLTGLIG</sequence>
<name>A0AA88R530_9ASTE</name>
<comment type="caution">
    <text evidence="1">The sequence shown here is derived from an EMBL/GenBank/DDBJ whole genome shotgun (WGS) entry which is preliminary data.</text>
</comment>
<dbReference type="Proteomes" id="UP001187471">
    <property type="component" value="Unassembled WGS sequence"/>
</dbReference>
<dbReference type="AlphaFoldDB" id="A0AA88R530"/>
<accession>A0AA88R530</accession>
<protein>
    <recommendedName>
        <fullName evidence="3">Metallo-beta-lactamase domain-containing protein</fullName>
    </recommendedName>
</protein>
<proteinExistence type="predicted"/>
<dbReference type="CDD" id="cd06262">
    <property type="entry name" value="metallo-hydrolase-like_MBL-fold"/>
    <property type="match status" value="1"/>
</dbReference>
<dbReference type="SUPFAM" id="SSF56281">
    <property type="entry name" value="Metallo-hydrolase/oxidoreductase"/>
    <property type="match status" value="1"/>
</dbReference>